<accession>A0A8S3ZNU9</accession>
<name>A0A8S3ZNU9_9EUPU</name>
<proteinExistence type="predicted"/>
<evidence type="ECO:0000313" key="1">
    <source>
        <dbReference type="EMBL" id="CAG5131213.1"/>
    </source>
</evidence>
<gene>
    <name evidence="1" type="ORF">CUNI_LOCUS16771</name>
</gene>
<sequence length="109" mass="13012">MVTWDSIKPITVRNTKVLGRADIWFFSRLNLRRLAHMAGTHRNQQLQFQQQSKQWLNINLRQKINMGKKKKINYLFGHFLESFHNLLNTHKHWAPDVRLHRGISSVNIV</sequence>
<dbReference type="EMBL" id="CAJHNH020004535">
    <property type="protein sequence ID" value="CAG5131213.1"/>
    <property type="molecule type" value="Genomic_DNA"/>
</dbReference>
<dbReference type="AlphaFoldDB" id="A0A8S3ZNU9"/>
<keyword evidence="2" id="KW-1185">Reference proteome</keyword>
<comment type="caution">
    <text evidence="1">The sequence shown here is derived from an EMBL/GenBank/DDBJ whole genome shotgun (WGS) entry which is preliminary data.</text>
</comment>
<evidence type="ECO:0000313" key="2">
    <source>
        <dbReference type="Proteomes" id="UP000678393"/>
    </source>
</evidence>
<dbReference type="Proteomes" id="UP000678393">
    <property type="component" value="Unassembled WGS sequence"/>
</dbReference>
<reference evidence="1" key="1">
    <citation type="submission" date="2021-04" db="EMBL/GenBank/DDBJ databases">
        <authorList>
            <consortium name="Molecular Ecology Group"/>
        </authorList>
    </citation>
    <scope>NUCLEOTIDE SEQUENCE</scope>
</reference>
<organism evidence="1 2">
    <name type="scientific">Candidula unifasciata</name>
    <dbReference type="NCBI Taxonomy" id="100452"/>
    <lineage>
        <taxon>Eukaryota</taxon>
        <taxon>Metazoa</taxon>
        <taxon>Spiralia</taxon>
        <taxon>Lophotrochozoa</taxon>
        <taxon>Mollusca</taxon>
        <taxon>Gastropoda</taxon>
        <taxon>Heterobranchia</taxon>
        <taxon>Euthyneura</taxon>
        <taxon>Panpulmonata</taxon>
        <taxon>Eupulmonata</taxon>
        <taxon>Stylommatophora</taxon>
        <taxon>Helicina</taxon>
        <taxon>Helicoidea</taxon>
        <taxon>Geomitridae</taxon>
        <taxon>Candidula</taxon>
    </lineage>
</organism>
<protein>
    <submittedName>
        <fullName evidence="1">Uncharacterized protein</fullName>
    </submittedName>
</protein>